<dbReference type="InterPro" id="IPR006710">
    <property type="entry name" value="Glyco_hydro_43"/>
</dbReference>
<evidence type="ECO:0000259" key="7">
    <source>
        <dbReference type="Pfam" id="PF17851"/>
    </source>
</evidence>
<feature type="site" description="Important for catalytic activity, responsible for pKa modulation of the active site Glu and correct orientation of both the proton donor and substrate" evidence="4">
    <location>
        <position position="161"/>
    </location>
</feature>
<dbReference type="Pfam" id="PF04616">
    <property type="entry name" value="Glyco_hydro_43"/>
    <property type="match status" value="1"/>
</dbReference>
<dbReference type="Pfam" id="PF17851">
    <property type="entry name" value="GH43_C2"/>
    <property type="match status" value="1"/>
</dbReference>
<protein>
    <submittedName>
        <fullName evidence="8">Glycoside hydrolase family 43 protein</fullName>
    </submittedName>
</protein>
<dbReference type="SUPFAM" id="SSF49899">
    <property type="entry name" value="Concanavalin A-like lectins/glucanases"/>
    <property type="match status" value="1"/>
</dbReference>
<dbReference type="SUPFAM" id="SSF75005">
    <property type="entry name" value="Arabinanase/levansucrase/invertase"/>
    <property type="match status" value="1"/>
</dbReference>
<dbReference type="AlphaFoldDB" id="A0A9P6GUB0"/>
<feature type="signal peptide" evidence="6">
    <location>
        <begin position="1"/>
        <end position="23"/>
    </location>
</feature>
<gene>
    <name evidence="8" type="ORF">PMIN01_01080</name>
</gene>
<dbReference type="Proteomes" id="UP000756921">
    <property type="component" value="Unassembled WGS sequence"/>
</dbReference>
<evidence type="ECO:0000256" key="2">
    <source>
        <dbReference type="ARBA" id="ARBA00022801"/>
    </source>
</evidence>
<evidence type="ECO:0000256" key="3">
    <source>
        <dbReference type="ARBA" id="ARBA00023295"/>
    </source>
</evidence>
<keyword evidence="3 5" id="KW-0326">Glycosidase</keyword>
<dbReference type="InterPro" id="IPR041542">
    <property type="entry name" value="GH43_C2"/>
</dbReference>
<dbReference type="GO" id="GO:0004553">
    <property type="term" value="F:hydrolase activity, hydrolyzing O-glycosyl compounds"/>
    <property type="evidence" value="ECO:0007669"/>
    <property type="project" value="InterPro"/>
</dbReference>
<evidence type="ECO:0000256" key="5">
    <source>
        <dbReference type="RuleBase" id="RU361187"/>
    </source>
</evidence>
<dbReference type="PANTHER" id="PTHR42812">
    <property type="entry name" value="BETA-XYLOSIDASE"/>
    <property type="match status" value="1"/>
</dbReference>
<keyword evidence="9" id="KW-1185">Reference proteome</keyword>
<dbReference type="InterPro" id="IPR051795">
    <property type="entry name" value="Glycosyl_Hydrlase_43"/>
</dbReference>
<evidence type="ECO:0000256" key="1">
    <source>
        <dbReference type="ARBA" id="ARBA00009865"/>
    </source>
</evidence>
<comment type="similarity">
    <text evidence="1 5">Belongs to the glycosyl hydrolase 43 family.</text>
</comment>
<name>A0A9P6GUB0_9PLEO</name>
<evidence type="ECO:0000256" key="6">
    <source>
        <dbReference type="SAM" id="SignalP"/>
    </source>
</evidence>
<feature type="chain" id="PRO_5040377931" evidence="6">
    <location>
        <begin position="24"/>
        <end position="597"/>
    </location>
</feature>
<reference evidence="8" key="1">
    <citation type="journal article" date="2020" name="Mol. Plant Microbe Interact.">
        <title>Genome Sequence of the Biocontrol Agent Coniothyrium minitans strain Conio (IMI 134523).</title>
        <authorList>
            <person name="Patel D."/>
            <person name="Shittu T.A."/>
            <person name="Baroncelli R."/>
            <person name="Muthumeenakshi S."/>
            <person name="Osborne T.H."/>
            <person name="Janganan T.K."/>
            <person name="Sreenivasaprasad S."/>
        </authorList>
    </citation>
    <scope>NUCLEOTIDE SEQUENCE</scope>
    <source>
        <strain evidence="8">Conio</strain>
    </source>
</reference>
<accession>A0A9P6GUB0</accession>
<dbReference type="Gene3D" id="2.115.10.20">
    <property type="entry name" value="Glycosyl hydrolase domain, family 43"/>
    <property type="match status" value="1"/>
</dbReference>
<evidence type="ECO:0000313" key="9">
    <source>
        <dbReference type="Proteomes" id="UP000756921"/>
    </source>
</evidence>
<organism evidence="8 9">
    <name type="scientific">Paraphaeosphaeria minitans</name>
    <dbReference type="NCBI Taxonomy" id="565426"/>
    <lineage>
        <taxon>Eukaryota</taxon>
        <taxon>Fungi</taxon>
        <taxon>Dikarya</taxon>
        <taxon>Ascomycota</taxon>
        <taxon>Pezizomycotina</taxon>
        <taxon>Dothideomycetes</taxon>
        <taxon>Pleosporomycetidae</taxon>
        <taxon>Pleosporales</taxon>
        <taxon>Massarineae</taxon>
        <taxon>Didymosphaeriaceae</taxon>
        <taxon>Paraphaeosphaeria</taxon>
    </lineage>
</organism>
<keyword evidence="6" id="KW-0732">Signal</keyword>
<dbReference type="PANTHER" id="PTHR42812:SF17">
    <property type="entry name" value="BETA-XYLOSIDASE C-TERMINAL CONCANAVALIN A-LIKE DOMAIN-CONTAINING PROTEIN-RELATED"/>
    <property type="match status" value="1"/>
</dbReference>
<dbReference type="InterPro" id="IPR013320">
    <property type="entry name" value="ConA-like_dom_sf"/>
</dbReference>
<keyword evidence="2 5" id="KW-0378">Hydrolase</keyword>
<comment type="caution">
    <text evidence="8">The sequence shown here is derived from an EMBL/GenBank/DDBJ whole genome shotgun (WGS) entry which is preliminary data.</text>
</comment>
<dbReference type="Gene3D" id="2.60.120.200">
    <property type="match status" value="1"/>
</dbReference>
<sequence>MLTQTLTLGSLLLVSLLPCLASGRNSSQFLNPILPGFHPDPSCTFISDEETFYCASSSFNAFPGIPIHASKDLTTWRLVGNVLNRESQLPELAVSVGGTSGIWAPTLRLRDGTWYLVTTMVHDKKAADDPTRWRNIIFTTRDIWNEGSWSDAAHFDFEGYDTSPFWDDDGTSYIVGSHAYKVEPGNHLAKVNLTTGELQSNWTNLWAGTGGLAPEGPHLYRKDGFYYLMIAEGGTGLGHMETIARSKNLYGPYEPNSANPILTNANTTEYFQTIGHADLFQDAYGKWWSVALSTRGGPSFKVYPMGRETVLTNATWDEGAWPVIHSPVRGVMTGWPLPETGQYLPGDGPLVDQGDNDLRFPPSCQLPPHFLHWRPPIEGNYVISPPGHRNYLGLKPSKLNLTGIDGNSAPGGQTFVGRRQVDTLFTYRVVLDYAPKEAHEEAGVTLFLTQNHHVRLGLTLLAASNTSATFTPHFRFMTEPYSSAAPPFSAPVPDSLQNTSLTLEIKAVNETHFSFAAGRADSEELAIVAHAPGDVVSWGFTGTLVGVYATSNGGNGTEMAYVSHWTYKGEGQTRSNSSPATTLVGKEGVLAVDYLPA</sequence>
<proteinExistence type="inferred from homology"/>
<feature type="domain" description="Beta-xylosidase C-terminal Concanavalin A-like" evidence="7">
    <location>
        <begin position="386"/>
        <end position="568"/>
    </location>
</feature>
<evidence type="ECO:0000313" key="8">
    <source>
        <dbReference type="EMBL" id="KAF9741541.1"/>
    </source>
</evidence>
<evidence type="ECO:0000256" key="4">
    <source>
        <dbReference type="PIRSR" id="PIRSR606710-2"/>
    </source>
</evidence>
<dbReference type="GO" id="GO:0005975">
    <property type="term" value="P:carbohydrate metabolic process"/>
    <property type="evidence" value="ECO:0007669"/>
    <property type="project" value="InterPro"/>
</dbReference>
<dbReference type="CDD" id="cd18833">
    <property type="entry name" value="GH43_PcXyl-like"/>
    <property type="match status" value="1"/>
</dbReference>
<dbReference type="OrthoDB" id="408373at2759"/>
<dbReference type="EMBL" id="WJXW01000001">
    <property type="protein sequence ID" value="KAF9741541.1"/>
    <property type="molecule type" value="Genomic_DNA"/>
</dbReference>
<dbReference type="InterPro" id="IPR023296">
    <property type="entry name" value="Glyco_hydro_beta-prop_sf"/>
</dbReference>